<evidence type="ECO:0000313" key="2">
    <source>
        <dbReference type="EMBL" id="KAI5082347.1"/>
    </source>
</evidence>
<comment type="caution">
    <text evidence="2">The sequence shown here is derived from an EMBL/GenBank/DDBJ whole genome shotgun (WGS) entry which is preliminary data.</text>
</comment>
<dbReference type="AlphaFoldDB" id="A0A9D4VBE4"/>
<keyword evidence="1" id="KW-0472">Membrane</keyword>
<keyword evidence="3" id="KW-1185">Reference proteome</keyword>
<name>A0A9D4VBE4_ADICA</name>
<keyword evidence="1" id="KW-0812">Transmembrane</keyword>
<organism evidence="2 3">
    <name type="scientific">Adiantum capillus-veneris</name>
    <name type="common">Maidenhair fern</name>
    <dbReference type="NCBI Taxonomy" id="13818"/>
    <lineage>
        <taxon>Eukaryota</taxon>
        <taxon>Viridiplantae</taxon>
        <taxon>Streptophyta</taxon>
        <taxon>Embryophyta</taxon>
        <taxon>Tracheophyta</taxon>
        <taxon>Polypodiopsida</taxon>
        <taxon>Polypodiidae</taxon>
        <taxon>Polypodiales</taxon>
        <taxon>Pteridineae</taxon>
        <taxon>Pteridaceae</taxon>
        <taxon>Vittarioideae</taxon>
        <taxon>Adiantum</taxon>
    </lineage>
</organism>
<gene>
    <name evidence="2" type="ORF">GOP47_0002090</name>
</gene>
<evidence type="ECO:0000256" key="1">
    <source>
        <dbReference type="SAM" id="Phobius"/>
    </source>
</evidence>
<sequence length="75" mass="8735">MVELALPHYFQDHKRLWQLQAGSFYPCLGIATPIGLEFVPMLRHSHRNLHMRCLGSIVTRFCFFKNLIPCRGMCS</sequence>
<dbReference type="Proteomes" id="UP000886520">
    <property type="component" value="Chromosome 2"/>
</dbReference>
<accession>A0A9D4VBE4</accession>
<proteinExistence type="predicted"/>
<dbReference type="EMBL" id="JABFUD020000003">
    <property type="protein sequence ID" value="KAI5082347.1"/>
    <property type="molecule type" value="Genomic_DNA"/>
</dbReference>
<reference evidence="2" key="1">
    <citation type="submission" date="2021-01" db="EMBL/GenBank/DDBJ databases">
        <title>Adiantum capillus-veneris genome.</title>
        <authorList>
            <person name="Fang Y."/>
            <person name="Liao Q."/>
        </authorList>
    </citation>
    <scope>NUCLEOTIDE SEQUENCE</scope>
    <source>
        <strain evidence="2">H3</strain>
        <tissue evidence="2">Leaf</tissue>
    </source>
</reference>
<protein>
    <submittedName>
        <fullName evidence="2">Uncharacterized protein</fullName>
    </submittedName>
</protein>
<keyword evidence="1" id="KW-1133">Transmembrane helix</keyword>
<feature type="transmembrane region" description="Helical" evidence="1">
    <location>
        <begin position="23"/>
        <end position="42"/>
    </location>
</feature>
<evidence type="ECO:0000313" key="3">
    <source>
        <dbReference type="Proteomes" id="UP000886520"/>
    </source>
</evidence>
<dbReference type="OrthoDB" id="10265903at2759"/>